<dbReference type="EMBL" id="FOFB01000016">
    <property type="protein sequence ID" value="SEQ80293.1"/>
    <property type="molecule type" value="Genomic_DNA"/>
</dbReference>
<feature type="chain" id="PRO_5011508991" evidence="1">
    <location>
        <begin position="24"/>
        <end position="67"/>
    </location>
</feature>
<dbReference type="AlphaFoldDB" id="A0A1H9J0C4"/>
<protein>
    <submittedName>
        <fullName evidence="2">Uncharacterized protein</fullName>
    </submittedName>
</protein>
<evidence type="ECO:0000256" key="1">
    <source>
        <dbReference type="SAM" id="SignalP"/>
    </source>
</evidence>
<feature type="signal peptide" evidence="1">
    <location>
        <begin position="1"/>
        <end position="23"/>
    </location>
</feature>
<name>A0A1H9J0C4_9BACT</name>
<dbReference type="RefSeq" id="WP_139211896.1">
    <property type="nucleotide sequence ID" value="NZ_FOFB01000016.1"/>
</dbReference>
<dbReference type="InParanoid" id="A0A1H9J0C4"/>
<keyword evidence="3" id="KW-1185">Reference proteome</keyword>
<evidence type="ECO:0000313" key="3">
    <source>
        <dbReference type="Proteomes" id="UP000199021"/>
    </source>
</evidence>
<keyword evidence="1" id="KW-0732">Signal</keyword>
<sequence length="67" mass="7127">MKNKFLIAVIFIFCCFGAGLSMTASSSFKVDCVPQNKKDCCETKDGTTTCLKNHKIKGAGGGGPSQY</sequence>
<dbReference type="Proteomes" id="UP000199021">
    <property type="component" value="Unassembled WGS sequence"/>
</dbReference>
<gene>
    <name evidence="2" type="ORF">SAMN05444359_11635</name>
</gene>
<reference evidence="3" key="1">
    <citation type="submission" date="2016-10" db="EMBL/GenBank/DDBJ databases">
        <authorList>
            <person name="Varghese N."/>
            <person name="Submissions S."/>
        </authorList>
    </citation>
    <scope>NUCLEOTIDE SEQUENCE [LARGE SCALE GENOMIC DNA]</scope>
    <source>
        <strain evidence="3">DSM 24740</strain>
    </source>
</reference>
<organism evidence="2 3">
    <name type="scientific">Neolewinella agarilytica</name>
    <dbReference type="NCBI Taxonomy" id="478744"/>
    <lineage>
        <taxon>Bacteria</taxon>
        <taxon>Pseudomonadati</taxon>
        <taxon>Bacteroidota</taxon>
        <taxon>Saprospiria</taxon>
        <taxon>Saprospirales</taxon>
        <taxon>Lewinellaceae</taxon>
        <taxon>Neolewinella</taxon>
    </lineage>
</organism>
<accession>A0A1H9J0C4</accession>
<evidence type="ECO:0000313" key="2">
    <source>
        <dbReference type="EMBL" id="SEQ80293.1"/>
    </source>
</evidence>
<proteinExistence type="predicted"/>